<name>D4F8P4_EDWTA</name>
<evidence type="ECO:0000313" key="2">
    <source>
        <dbReference type="EMBL" id="EFE21871.1"/>
    </source>
</evidence>
<dbReference type="EMBL" id="ADGK01000262">
    <property type="protein sequence ID" value="EFE21871.1"/>
    <property type="molecule type" value="Genomic_DNA"/>
</dbReference>
<reference evidence="2 3" key="1">
    <citation type="submission" date="2010-02" db="EMBL/GenBank/DDBJ databases">
        <authorList>
            <person name="Weinstock G."/>
            <person name="Sodergren E."/>
            <person name="Clifton S."/>
            <person name="Fulton L."/>
            <person name="Fulton B."/>
            <person name="Courtney L."/>
            <person name="Fronick C."/>
            <person name="Harrison M."/>
            <person name="Strong C."/>
            <person name="Farmer C."/>
            <person name="Delahaunty K."/>
            <person name="Markovic C."/>
            <person name="Hall O."/>
            <person name="Minx P."/>
            <person name="Tomlinson C."/>
            <person name="Mitreva M."/>
            <person name="Nelson J."/>
            <person name="Hou S."/>
            <person name="Wollam A."/>
            <person name="Pepin K.H."/>
            <person name="Johnson M."/>
            <person name="Bhonagiri V."/>
            <person name="Zhang X."/>
            <person name="Suruliraj S."/>
            <person name="Warren W."/>
            <person name="Chinwalla A."/>
            <person name="Mardis E.R."/>
            <person name="Wilson R.K."/>
        </authorList>
    </citation>
    <scope>NUCLEOTIDE SEQUENCE [LARGE SCALE GENOMIC DNA]</scope>
    <source>
        <strain evidence="2 3">ATCC 23685</strain>
    </source>
</reference>
<keyword evidence="1 2" id="KW-0808">Transferase</keyword>
<dbReference type="Gene3D" id="3.40.50.10540">
    <property type="entry name" value="Crotonobetainyl-coa:carnitine coa-transferase, domain 1"/>
    <property type="match status" value="1"/>
</dbReference>
<comment type="caution">
    <text evidence="2">The sequence shown here is derived from an EMBL/GenBank/DDBJ whole genome shotgun (WGS) entry which is preliminary data.</text>
</comment>
<proteinExistence type="predicted"/>
<dbReference type="NCBIfam" id="NF002914">
    <property type="entry name" value="PRK03525.1"/>
    <property type="match status" value="1"/>
</dbReference>
<dbReference type="PANTHER" id="PTHR48228:SF6">
    <property type="entry name" value="L-CARNITINE COA-TRANSFERASE"/>
    <property type="match status" value="1"/>
</dbReference>
<dbReference type="HOGENOM" id="CLU_033975_2_0_6"/>
<sequence>MMPGAEAPPSGPLILQKKDHAMSDCLSMPKFGPLSGLRVVFSGIEIAGPFAGQMFAEWGAEVIWIENVAYADTIRVQPNYPQLSRRNLHALSLNIFKDEGREAFLRLMETTDIFIEASKGPAFARRGITDEVLWERNKKLVIAHLSGFGQYGSPEYTNLAAYNTIAQAFSGYLIQNGDKDQPMPAFPYTADYFSGMTVTTAALAALYKAQQTGVGESIDVAMYEVMLRMGQYFMMDYFNGGEMCPRMTKGKDPYYAGCGLYRCSDGYIVMELVGINQIRELFGDIGLAHLLDTPEIPEGTQLIHRIECPHGELVEEKLDAWLAQHTIAEVQARFAELKIACAKVLNVDELESNPQYVARESITTWQAIDGHTCKGPNVMPKFKNNPGQIWRGMPNHGMDTAAILNSIGYDQAAIDALVEKGLAKTSK</sequence>
<dbReference type="Pfam" id="PF02515">
    <property type="entry name" value="CoA_transf_3"/>
    <property type="match status" value="1"/>
</dbReference>
<dbReference type="InterPro" id="IPR003673">
    <property type="entry name" value="CoA-Trfase_fam_III"/>
</dbReference>
<dbReference type="InterPro" id="IPR044855">
    <property type="entry name" value="CoA-Trfase_III_dom3_sf"/>
</dbReference>
<dbReference type="EC" id="2.8.3.-" evidence="2"/>
<dbReference type="GO" id="GO:0016740">
    <property type="term" value="F:transferase activity"/>
    <property type="evidence" value="ECO:0007669"/>
    <property type="project" value="UniProtKB-KW"/>
</dbReference>
<dbReference type="PANTHER" id="PTHR48228">
    <property type="entry name" value="SUCCINYL-COA--D-CITRAMALATE COA-TRANSFERASE"/>
    <property type="match status" value="1"/>
</dbReference>
<accession>D4F8P4</accession>
<evidence type="ECO:0000313" key="3">
    <source>
        <dbReference type="Proteomes" id="UP000003692"/>
    </source>
</evidence>
<evidence type="ECO:0000256" key="1">
    <source>
        <dbReference type="ARBA" id="ARBA00022679"/>
    </source>
</evidence>
<dbReference type="AlphaFoldDB" id="D4F8P4"/>
<dbReference type="Proteomes" id="UP000003692">
    <property type="component" value="Unassembled WGS sequence"/>
</dbReference>
<dbReference type="InterPro" id="IPR023606">
    <property type="entry name" value="CoA-Trfase_III_dom_1_sf"/>
</dbReference>
<organism evidence="2 3">
    <name type="scientific">Edwardsiella tarda ATCC 23685</name>
    <dbReference type="NCBI Taxonomy" id="500638"/>
    <lineage>
        <taxon>Bacteria</taxon>
        <taxon>Pseudomonadati</taxon>
        <taxon>Pseudomonadota</taxon>
        <taxon>Gammaproteobacteria</taxon>
        <taxon>Enterobacterales</taxon>
        <taxon>Hafniaceae</taxon>
        <taxon>Edwardsiella</taxon>
    </lineage>
</organism>
<dbReference type="SUPFAM" id="SSF89796">
    <property type="entry name" value="CoA-transferase family III (CaiB/BaiF)"/>
    <property type="match status" value="1"/>
</dbReference>
<protein>
    <submittedName>
        <fullName evidence="2">Crotonobetainyl-CoA:carnitine CoA-transferase</fullName>
        <ecNumber evidence="2">2.8.3.-</ecNumber>
    </submittedName>
</protein>
<gene>
    <name evidence="2" type="primary">caiB</name>
    <name evidence="2" type="ORF">EDWATA_03144</name>
</gene>
<dbReference type="Gene3D" id="3.30.1540.10">
    <property type="entry name" value="formyl-coa transferase, domain 3"/>
    <property type="match status" value="1"/>
</dbReference>
<dbReference type="InterPro" id="IPR050509">
    <property type="entry name" value="CoA-transferase_III"/>
</dbReference>